<feature type="compositionally biased region" description="Polar residues" evidence="8">
    <location>
        <begin position="1054"/>
        <end position="1068"/>
    </location>
</feature>
<comment type="similarity">
    <text evidence="7">Belongs to the tRNA nucleotidyltransferase/poly(A) polymerase family.</text>
</comment>
<dbReference type="EMBL" id="LNXV01000003">
    <property type="protein sequence ID" value="KTC87000.1"/>
    <property type="molecule type" value="Genomic_DNA"/>
</dbReference>
<dbReference type="Gene3D" id="3.30.460.10">
    <property type="entry name" value="Beta Polymerase, domain 2"/>
    <property type="match status" value="1"/>
</dbReference>
<keyword evidence="11" id="KW-1185">Reference proteome</keyword>
<dbReference type="InterPro" id="IPR002646">
    <property type="entry name" value="PolA_pol_head_dom"/>
</dbReference>
<evidence type="ECO:0000256" key="7">
    <source>
        <dbReference type="RuleBase" id="RU003953"/>
    </source>
</evidence>
<feature type="region of interest" description="Disordered" evidence="8">
    <location>
        <begin position="385"/>
        <end position="441"/>
    </location>
</feature>
<dbReference type="InterPro" id="IPR050264">
    <property type="entry name" value="Bact_CCA-adding_enz_type3_sf"/>
</dbReference>
<name>A0A0W0SUE6_9GAMM</name>
<feature type="region of interest" description="Disordered" evidence="8">
    <location>
        <begin position="560"/>
        <end position="622"/>
    </location>
</feature>
<evidence type="ECO:0000256" key="1">
    <source>
        <dbReference type="ARBA" id="ARBA00001946"/>
    </source>
</evidence>
<dbReference type="PATRIC" id="fig|29422.6.peg.237"/>
<evidence type="ECO:0000256" key="3">
    <source>
        <dbReference type="ARBA" id="ARBA00022694"/>
    </source>
</evidence>
<dbReference type="GO" id="GO:0046872">
    <property type="term" value="F:metal ion binding"/>
    <property type="evidence" value="ECO:0007669"/>
    <property type="project" value="UniProtKB-KW"/>
</dbReference>
<dbReference type="STRING" id="29422.Lbru_0229"/>
<evidence type="ECO:0000313" key="11">
    <source>
        <dbReference type="Proteomes" id="UP000054742"/>
    </source>
</evidence>
<dbReference type="SUPFAM" id="SSF81301">
    <property type="entry name" value="Nucleotidyltransferase"/>
    <property type="match status" value="1"/>
</dbReference>
<evidence type="ECO:0000256" key="8">
    <source>
        <dbReference type="SAM" id="MobiDB-lite"/>
    </source>
</evidence>
<evidence type="ECO:0000313" key="10">
    <source>
        <dbReference type="EMBL" id="KTC87000.1"/>
    </source>
</evidence>
<dbReference type="InterPro" id="IPR043519">
    <property type="entry name" value="NT_sf"/>
</dbReference>
<dbReference type="PANTHER" id="PTHR46173:SF1">
    <property type="entry name" value="CCA TRNA NUCLEOTIDYLTRANSFERASE 1, MITOCHONDRIAL"/>
    <property type="match status" value="1"/>
</dbReference>
<dbReference type="GO" id="GO:0016779">
    <property type="term" value="F:nucleotidyltransferase activity"/>
    <property type="evidence" value="ECO:0007669"/>
    <property type="project" value="UniProtKB-KW"/>
</dbReference>
<proteinExistence type="inferred from homology"/>
<keyword evidence="4" id="KW-0548">Nucleotidyltransferase</keyword>
<evidence type="ECO:0000259" key="9">
    <source>
        <dbReference type="Pfam" id="PF01743"/>
    </source>
</evidence>
<protein>
    <submittedName>
        <fullName evidence="10">Poly(A) polymerase I</fullName>
    </submittedName>
</protein>
<dbReference type="SUPFAM" id="SSF81891">
    <property type="entry name" value="Poly A polymerase C-terminal region-like"/>
    <property type="match status" value="1"/>
</dbReference>
<dbReference type="GO" id="GO:0008033">
    <property type="term" value="P:tRNA processing"/>
    <property type="evidence" value="ECO:0007669"/>
    <property type="project" value="UniProtKB-KW"/>
</dbReference>
<evidence type="ECO:0000256" key="6">
    <source>
        <dbReference type="ARBA" id="ARBA00022842"/>
    </source>
</evidence>
<dbReference type="RefSeq" id="WP_058440341.1">
    <property type="nucleotide sequence ID" value="NZ_CAAAHU010000001.1"/>
</dbReference>
<keyword evidence="7" id="KW-0694">RNA-binding</keyword>
<evidence type="ECO:0000256" key="4">
    <source>
        <dbReference type="ARBA" id="ARBA00022695"/>
    </source>
</evidence>
<feature type="region of interest" description="Disordered" evidence="8">
    <location>
        <begin position="1054"/>
        <end position="1099"/>
    </location>
</feature>
<evidence type="ECO:0000256" key="5">
    <source>
        <dbReference type="ARBA" id="ARBA00022723"/>
    </source>
</evidence>
<gene>
    <name evidence="10" type="ORF">Lbru_0229</name>
</gene>
<reference evidence="10 11" key="1">
    <citation type="submission" date="2015-11" db="EMBL/GenBank/DDBJ databases">
        <title>Genomic analysis of 38 Legionella species identifies large and diverse effector repertoires.</title>
        <authorList>
            <person name="Burstein D."/>
            <person name="Amaro F."/>
            <person name="Zusman T."/>
            <person name="Lifshitz Z."/>
            <person name="Cohen O."/>
            <person name="Gilbert J.A."/>
            <person name="Pupko T."/>
            <person name="Shuman H.A."/>
            <person name="Segal G."/>
        </authorList>
    </citation>
    <scope>NUCLEOTIDE SEQUENCE [LARGE SCALE GENOMIC DNA]</scope>
    <source>
        <strain evidence="10 11">ATCC 43878</strain>
    </source>
</reference>
<dbReference type="PANTHER" id="PTHR46173">
    <property type="entry name" value="CCA TRNA NUCLEOTIDYLTRANSFERASE 1, MITOCHONDRIAL"/>
    <property type="match status" value="1"/>
</dbReference>
<feature type="compositionally biased region" description="Basic and acidic residues" evidence="8">
    <location>
        <begin position="410"/>
        <end position="441"/>
    </location>
</feature>
<keyword evidence="3" id="KW-0819">tRNA processing</keyword>
<dbReference type="Pfam" id="PF01743">
    <property type="entry name" value="PolyA_pol"/>
    <property type="match status" value="1"/>
</dbReference>
<organism evidence="10 11">
    <name type="scientific">Legionella brunensis</name>
    <dbReference type="NCBI Taxonomy" id="29422"/>
    <lineage>
        <taxon>Bacteria</taxon>
        <taxon>Pseudomonadati</taxon>
        <taxon>Pseudomonadota</taxon>
        <taxon>Gammaproteobacteria</taxon>
        <taxon>Legionellales</taxon>
        <taxon>Legionellaceae</taxon>
        <taxon>Legionella</taxon>
    </lineage>
</organism>
<keyword evidence="2 7" id="KW-0808">Transferase</keyword>
<comment type="caution">
    <text evidence="10">The sequence shown here is derived from an EMBL/GenBank/DDBJ whole genome shotgun (WGS) entry which is preliminary data.</text>
</comment>
<evidence type="ECO:0000256" key="2">
    <source>
        <dbReference type="ARBA" id="ARBA00022679"/>
    </source>
</evidence>
<comment type="cofactor">
    <cofactor evidence="1">
        <name>Mg(2+)</name>
        <dbReference type="ChEBI" id="CHEBI:18420"/>
    </cofactor>
</comment>
<keyword evidence="6" id="KW-0460">Magnesium</keyword>
<dbReference type="AlphaFoldDB" id="A0A0W0SUE6"/>
<keyword evidence="5" id="KW-0479">Metal-binding</keyword>
<dbReference type="Proteomes" id="UP000054742">
    <property type="component" value="Unassembled WGS sequence"/>
</dbReference>
<feature type="domain" description="Poly A polymerase head" evidence="9">
    <location>
        <begin position="654"/>
        <end position="772"/>
    </location>
</feature>
<dbReference type="GO" id="GO:0000049">
    <property type="term" value="F:tRNA binding"/>
    <property type="evidence" value="ECO:0007669"/>
    <property type="project" value="TreeGrafter"/>
</dbReference>
<dbReference type="OrthoDB" id="9805698at2"/>
<sequence>MPKRKTAKTSSNTAKKSYFVDAEAANNFLLSNGVNIEDVDLNLLNDMAHELKIHSLKQSVDAYLALNKQAKKVKIESIVAEINQCYEGLQKFLLEVLDEKDSITRSHRGYILYAFITELNNTYQKFYGSDVDVIAILTKDPGSSLLFPTFQQAKMIFLGILGTRLYLLNFLDLVMEDGLPNPVFGEDFNGLLAELNLKDKTRFSVHQAALIDGTLSGFLSIPKKFIAPDDIDYFNDKLYKYIGYAAGNKRIYPKLYLVYSLLSFGNVDSLDKIKKHDYSSLLKLFIFRDYPEKFPPDTDWEKLVISAITDLYGFYDSNFLFTRIVSAQALEICFNLLAKRTPTSHLVSSLNQCLERFSQLFTAEDIDKYKAVLATAAQALEANKPVKEELDENQLDNKNEAPKHKKATKTKIDKPKPQKVEKQEVKPKKADQKKVVAHEEPKSLSEQSIEIYGFDIENWSSLLNKEKTFVHAYKKYNLALTIAKNNKNPLHQITICLALIEMIEHHGKISDYQHKLIDLTTLAWLLSQEHNSDEAIVRFTGFLKDYVQIYAPRLLRADLPPDTSSQLKSHKGKKESDTQVAVQADKKSEANQEDAQNPDGKKKKKKTHDRRSMQAPAQNNPYPSLVTQQISVTLPKTASVIYDLLQKNGAKISIFGGFVRDNLLGISYDDIDFKVAWDPAYLIKFFSENNYFSELANKDNYPFVRVYIEDTYFDISTYRKKIADDKAFRHYDKNGLLLRDMAYCDPRDEQIALMCHDATTLDLTQNSFYLSREDKGDSQKWRVIAPFGIQFKAAEFVGDLHANIHADPVRILRCIKFYAKGLASNKPIALPCDFKEFSHLLKNPDVKGKAIFYLGKIITSGLLFYALPTLLSSNVLSDLFPQQRACFNDEHVHANLRAIALHTAELKQQKVAFYGTPWHVCVLWHKLSSEQGKKAYKQLGFDFYLQQVIEEYASLPKPLKLSIKNALTFVAALQDSNILHDLNDPFVKALVKQYKAANQRNSTYVNEPIDIVQAIKFWHYHDLLGQYKKKINPTESELEVLIYLERQVGHRMNSNTTQVSANPSSWWNEKNAKKENSQFTAVPHTPSEDDSLLKTESSY</sequence>
<accession>A0A0W0SUE6</accession>